<evidence type="ECO:0000313" key="5">
    <source>
        <dbReference type="Proteomes" id="UP001500729"/>
    </source>
</evidence>
<organism evidence="4 5">
    <name type="scientific">Saccharopolyspora erythraea</name>
    <name type="common">Streptomyces erythraeus</name>
    <dbReference type="NCBI Taxonomy" id="1836"/>
    <lineage>
        <taxon>Bacteria</taxon>
        <taxon>Bacillati</taxon>
        <taxon>Actinomycetota</taxon>
        <taxon>Actinomycetes</taxon>
        <taxon>Pseudonocardiales</taxon>
        <taxon>Pseudonocardiaceae</taxon>
        <taxon>Saccharopolyspora</taxon>
    </lineage>
</organism>
<evidence type="ECO:0000313" key="4">
    <source>
        <dbReference type="EMBL" id="GAA0513714.1"/>
    </source>
</evidence>
<dbReference type="Proteomes" id="UP001500729">
    <property type="component" value="Unassembled WGS sequence"/>
</dbReference>
<name>A0ABN1C820_SACER</name>
<dbReference type="RefSeq" id="WP_009945640.1">
    <property type="nucleotide sequence ID" value="NZ_BAAAGS010000005.1"/>
</dbReference>
<dbReference type="Gene3D" id="1.20.120.1760">
    <property type="match status" value="1"/>
</dbReference>
<keyword evidence="5" id="KW-1185">Reference proteome</keyword>
<feature type="transmembrane region" description="Helical" evidence="3">
    <location>
        <begin position="145"/>
        <end position="166"/>
    </location>
</feature>
<keyword evidence="1 2" id="KW-0808">Transferase</keyword>
<comment type="caution">
    <text evidence="4">The sequence shown here is derived from an EMBL/GenBank/DDBJ whole genome shotgun (WGS) entry which is preliminary data.</text>
</comment>
<keyword evidence="3" id="KW-0812">Transmembrane</keyword>
<dbReference type="Pfam" id="PF01066">
    <property type="entry name" value="CDP-OH_P_transf"/>
    <property type="match status" value="1"/>
</dbReference>
<dbReference type="InterPro" id="IPR048254">
    <property type="entry name" value="CDP_ALCOHOL_P_TRANSF_CS"/>
</dbReference>
<evidence type="ECO:0000256" key="1">
    <source>
        <dbReference type="ARBA" id="ARBA00022679"/>
    </source>
</evidence>
<gene>
    <name evidence="4" type="ORF">GCM10009533_10750</name>
</gene>
<accession>A0ABN1C820</accession>
<dbReference type="InterPro" id="IPR000462">
    <property type="entry name" value="CDP-OH_P_trans"/>
</dbReference>
<feature type="transmembrane region" description="Helical" evidence="3">
    <location>
        <begin position="57"/>
        <end position="75"/>
    </location>
</feature>
<evidence type="ECO:0000256" key="3">
    <source>
        <dbReference type="SAM" id="Phobius"/>
    </source>
</evidence>
<sequence length="255" mass="26835">MSSSDAAESGFTATLRRLPSAQKSAKGAPAYSRFVNRRAGGYLAVLAYRVGATPNQVTAVSALCTFAGITGLLLLPPSWPLGVAVSLALVLGYALDSADGQLARLRGTSSVSGEWLDHVIDSAKIATLHVAVLVSAFRFSELPTAWLLVPIAYGAVESVMFFAMILNDQLRRVHRATTGTPAPEPGRPSTLRSLLVVPTDYGLLCLVFLLLGSPVAFAAGYGVLFACNALFLAAALPKWFTDMRSLDPAAPGRGR</sequence>
<dbReference type="InterPro" id="IPR043130">
    <property type="entry name" value="CDP-OH_PTrfase_TM_dom"/>
</dbReference>
<protein>
    <submittedName>
        <fullName evidence="4">CDP-alcohol phosphatidyltransferase family protein</fullName>
    </submittedName>
</protein>
<keyword evidence="3" id="KW-1133">Transmembrane helix</keyword>
<comment type="similarity">
    <text evidence="2">Belongs to the CDP-alcohol phosphatidyltransferase class-I family.</text>
</comment>
<proteinExistence type="inferred from homology"/>
<evidence type="ECO:0000256" key="2">
    <source>
        <dbReference type="RuleBase" id="RU003750"/>
    </source>
</evidence>
<dbReference type="EMBL" id="BAAAGS010000005">
    <property type="protein sequence ID" value="GAA0513714.1"/>
    <property type="molecule type" value="Genomic_DNA"/>
</dbReference>
<reference evidence="4 5" key="1">
    <citation type="journal article" date="2019" name="Int. J. Syst. Evol. Microbiol.">
        <title>The Global Catalogue of Microorganisms (GCM) 10K type strain sequencing project: providing services to taxonomists for standard genome sequencing and annotation.</title>
        <authorList>
            <consortium name="The Broad Institute Genomics Platform"/>
            <consortium name="The Broad Institute Genome Sequencing Center for Infectious Disease"/>
            <person name="Wu L."/>
            <person name="Ma J."/>
        </authorList>
    </citation>
    <scope>NUCLEOTIDE SEQUENCE [LARGE SCALE GENOMIC DNA]</scope>
    <source>
        <strain evidence="4 5">JCM 10303</strain>
    </source>
</reference>
<dbReference type="PROSITE" id="PS00379">
    <property type="entry name" value="CDP_ALCOHOL_P_TRANSF"/>
    <property type="match status" value="1"/>
</dbReference>
<keyword evidence="3" id="KW-0472">Membrane</keyword>